<gene>
    <name evidence="3" type="ORF">DM484_10000</name>
</gene>
<dbReference type="EMBL" id="QJPH01000284">
    <property type="protein sequence ID" value="PZN80407.1"/>
    <property type="molecule type" value="Genomic_DNA"/>
</dbReference>
<evidence type="ECO:0000259" key="2">
    <source>
        <dbReference type="Pfam" id="PF09990"/>
    </source>
</evidence>
<dbReference type="Proteomes" id="UP000249396">
    <property type="component" value="Unassembled WGS sequence"/>
</dbReference>
<dbReference type="Pfam" id="PF09990">
    <property type="entry name" value="DUF2231"/>
    <property type="match status" value="1"/>
</dbReference>
<evidence type="ECO:0000256" key="1">
    <source>
        <dbReference type="SAM" id="Phobius"/>
    </source>
</evidence>
<feature type="transmembrane region" description="Helical" evidence="1">
    <location>
        <begin position="96"/>
        <end position="114"/>
    </location>
</feature>
<reference evidence="3 4" key="1">
    <citation type="journal article" date="2018" name="Aquat. Microb. Ecol.">
        <title>Gammaproteobacterial methanotrophs dominate.</title>
        <authorList>
            <person name="Rissanen A.J."/>
            <person name="Saarenheimo J."/>
            <person name="Tiirola M."/>
            <person name="Peura S."/>
            <person name="Aalto S.L."/>
            <person name="Karvinen A."/>
            <person name="Nykanen H."/>
        </authorList>
    </citation>
    <scope>NUCLEOTIDE SEQUENCE [LARGE SCALE GENOMIC DNA]</scope>
    <source>
        <strain evidence="3">AMbin10</strain>
    </source>
</reference>
<feature type="transmembrane region" description="Helical" evidence="1">
    <location>
        <begin position="134"/>
        <end position="151"/>
    </location>
</feature>
<comment type="caution">
    <text evidence="3">The sequence shown here is derived from an EMBL/GenBank/DDBJ whole genome shotgun (WGS) entry which is preliminary data.</text>
</comment>
<dbReference type="InterPro" id="IPR019251">
    <property type="entry name" value="DUF2231_TM"/>
</dbReference>
<keyword evidence="1" id="KW-0472">Membrane</keyword>
<evidence type="ECO:0000313" key="3">
    <source>
        <dbReference type="EMBL" id="PZN80407.1"/>
    </source>
</evidence>
<feature type="transmembrane region" description="Helical" evidence="1">
    <location>
        <begin position="163"/>
        <end position="187"/>
    </location>
</feature>
<feature type="transmembrane region" description="Helical" evidence="1">
    <location>
        <begin position="62"/>
        <end position="84"/>
    </location>
</feature>
<name>A0A2W4TCD2_9GAMM</name>
<keyword evidence="1" id="KW-1133">Transmembrane helix</keyword>
<accession>A0A2W4TCD2</accession>
<sequence length="210" mass="22069">MPDFLGISTVNPSIHGGSDAAGGGLVGLLDNVLSALSKVTESGGGFQWFPGFATLGYNVHPALVHFPVAFLSVFFLLEMVGCGLRRDRLRQTASAMLYCGTLGALLAAAAGLYAANTVPHGDAVHDIMEWHERLGLAVASLAIILSVWRLMAKQVPVGMEKALFLLLSTIMTASLVFGADLGGLMVYGHGVAVHNLQQADAHHHQHGDGM</sequence>
<feature type="domain" description="DUF2231" evidence="2">
    <location>
        <begin position="57"/>
        <end position="194"/>
    </location>
</feature>
<protein>
    <recommendedName>
        <fullName evidence="2">DUF2231 domain-containing protein</fullName>
    </recommendedName>
</protein>
<proteinExistence type="predicted"/>
<evidence type="ECO:0000313" key="4">
    <source>
        <dbReference type="Proteomes" id="UP000249396"/>
    </source>
</evidence>
<dbReference type="AlphaFoldDB" id="A0A2W4TCD2"/>
<organism evidence="3 4">
    <name type="scientific">Candidatus Methylumidiphilus alinenensis</name>
    <dbReference type="NCBI Taxonomy" id="2202197"/>
    <lineage>
        <taxon>Bacteria</taxon>
        <taxon>Pseudomonadati</taxon>
        <taxon>Pseudomonadota</taxon>
        <taxon>Gammaproteobacteria</taxon>
        <taxon>Methylococcales</taxon>
        <taxon>Candidatus Methylumidiphilus</taxon>
    </lineage>
</organism>
<keyword evidence="1" id="KW-0812">Transmembrane</keyword>